<evidence type="ECO:0000256" key="1">
    <source>
        <dbReference type="ARBA" id="ARBA00004436"/>
    </source>
</evidence>
<reference evidence="11 12" key="1">
    <citation type="submission" date="2024-02" db="EMBL/GenBank/DDBJ databases">
        <title>Discinaceae phylogenomics.</title>
        <authorList>
            <person name="Dirks A.C."/>
            <person name="James T.Y."/>
        </authorList>
    </citation>
    <scope>NUCLEOTIDE SEQUENCE [LARGE SCALE GENOMIC DNA]</scope>
    <source>
        <strain evidence="11 12">ACD0624</strain>
    </source>
</reference>
<evidence type="ECO:0000256" key="4">
    <source>
        <dbReference type="ARBA" id="ARBA00022763"/>
    </source>
</evidence>
<evidence type="ECO:0000256" key="7">
    <source>
        <dbReference type="ARBA" id="ARBA00023128"/>
    </source>
</evidence>
<dbReference type="Pfam" id="PF06420">
    <property type="entry name" value="Mgm101p"/>
    <property type="match status" value="1"/>
</dbReference>
<evidence type="ECO:0000256" key="2">
    <source>
        <dbReference type="ARBA" id="ARBA00007053"/>
    </source>
</evidence>
<evidence type="ECO:0000256" key="6">
    <source>
        <dbReference type="ARBA" id="ARBA00023125"/>
    </source>
</evidence>
<keyword evidence="9" id="KW-1135">Mitochondrion nucleoid</keyword>
<gene>
    <name evidence="11" type="ORF">Q9L58_005990</name>
</gene>
<comment type="caution">
    <text evidence="11">The sequence shown here is derived from an EMBL/GenBank/DDBJ whole genome shotgun (WGS) entry which is preliminary data.</text>
</comment>
<evidence type="ECO:0000313" key="11">
    <source>
        <dbReference type="EMBL" id="KAL0635061.1"/>
    </source>
</evidence>
<organism evidence="11 12">
    <name type="scientific">Discina gigas</name>
    <dbReference type="NCBI Taxonomy" id="1032678"/>
    <lineage>
        <taxon>Eukaryota</taxon>
        <taxon>Fungi</taxon>
        <taxon>Dikarya</taxon>
        <taxon>Ascomycota</taxon>
        <taxon>Pezizomycotina</taxon>
        <taxon>Pezizomycetes</taxon>
        <taxon>Pezizales</taxon>
        <taxon>Discinaceae</taxon>
        <taxon>Discina</taxon>
    </lineage>
</organism>
<evidence type="ECO:0000256" key="8">
    <source>
        <dbReference type="ARBA" id="ARBA00023204"/>
    </source>
</evidence>
<evidence type="ECO:0000256" key="5">
    <source>
        <dbReference type="ARBA" id="ARBA00022946"/>
    </source>
</evidence>
<keyword evidence="6" id="KW-0238">DNA-binding</keyword>
<keyword evidence="7" id="KW-0496">Mitochondrion</keyword>
<evidence type="ECO:0000256" key="3">
    <source>
        <dbReference type="ARBA" id="ARBA00013628"/>
    </source>
</evidence>
<keyword evidence="4" id="KW-0227">DNA damage</keyword>
<dbReference type="InterPro" id="IPR009446">
    <property type="entry name" value="Mgm101"/>
</dbReference>
<protein>
    <recommendedName>
        <fullName evidence="3">Mitochondrial genome maintenance protein MGM101</fullName>
    </recommendedName>
</protein>
<comment type="similarity">
    <text evidence="2">Belongs to the MGM101 family.</text>
</comment>
<comment type="subcellular location">
    <subcellularLocation>
        <location evidence="1">Mitochondrion matrix</location>
        <location evidence="1">Mitochondrion nucleoid</location>
    </subcellularLocation>
</comment>
<dbReference type="PANTHER" id="PTHR31404">
    <property type="entry name" value="MITOCHONDRIAL GENOME MAINTENANCE PROTEIN MGM101"/>
    <property type="match status" value="1"/>
</dbReference>
<accession>A0ABR3GGH3</accession>
<dbReference type="Proteomes" id="UP001447188">
    <property type="component" value="Unassembled WGS sequence"/>
</dbReference>
<keyword evidence="5" id="KW-0809">Transit peptide</keyword>
<keyword evidence="12" id="KW-1185">Reference proteome</keyword>
<name>A0ABR3GGH3_9PEZI</name>
<evidence type="ECO:0000256" key="10">
    <source>
        <dbReference type="SAM" id="MobiDB-lite"/>
    </source>
</evidence>
<evidence type="ECO:0000313" key="12">
    <source>
        <dbReference type="Proteomes" id="UP001447188"/>
    </source>
</evidence>
<proteinExistence type="inferred from homology"/>
<keyword evidence="8" id="KW-0234">DNA repair</keyword>
<dbReference type="EMBL" id="JBBBZM010000078">
    <property type="protein sequence ID" value="KAL0635061.1"/>
    <property type="molecule type" value="Genomic_DNA"/>
</dbReference>
<sequence length="250" mass="28539">MSNSQKPVVNKPTQDDDDEPDAWFILGDLKSTGLRDAPELVFEDAIGSKIDWTKSFQGLSTEPFPKEVADILQSPVNPEDIEIEHDILKFSTKLSVLGVGLWYLAGNLSLRKDQFLENMLSFAMTARGEKGGVRSESILTVTEDCKPSALTRCGKDLGIASELWDKRWVWKFKNQYCERIAHVDMRTEKKKVFWKKKGVSLEYPYKIFTPEPPTDPQTNIVRQVYIRSGVVPVDFKAVREAKERRELENP</sequence>
<feature type="region of interest" description="Disordered" evidence="10">
    <location>
        <begin position="1"/>
        <end position="21"/>
    </location>
</feature>
<dbReference type="PANTHER" id="PTHR31404:SF0">
    <property type="entry name" value="MITOCHONDRIAL GENOME MAINTENANCE PROTEIN MGM101"/>
    <property type="match status" value="1"/>
</dbReference>
<evidence type="ECO:0000256" key="9">
    <source>
        <dbReference type="ARBA" id="ARBA00023271"/>
    </source>
</evidence>